<gene>
    <name evidence="1" type="ORF">J596_0209</name>
</gene>
<dbReference type="InterPro" id="IPR045565">
    <property type="entry name" value="Phage_capsid_2"/>
</dbReference>
<dbReference type="AlphaFoldDB" id="A0A062IT51"/>
<evidence type="ECO:0008006" key="3">
    <source>
        <dbReference type="Google" id="ProtNLM"/>
    </source>
</evidence>
<proteinExistence type="predicted"/>
<reference evidence="1 2" key="1">
    <citation type="submission" date="2014-04" db="EMBL/GenBank/DDBJ databases">
        <title>Comparative genomics and transcriptomics to identify genetic mechanisms underlying the emergence of carbapenem resistant Acinetobacter baumannii (CRAb).</title>
        <authorList>
            <person name="Harris A.D."/>
            <person name="Johnson K.J."/>
            <person name="George J."/>
            <person name="Nadendla S."/>
            <person name="Daugherty S.C."/>
            <person name="Parankush S."/>
            <person name="Sadzewicz L."/>
            <person name="Tallon L."/>
            <person name="Sengamalay N."/>
            <person name="Hazen T.H."/>
            <person name="Rasko D.A."/>
        </authorList>
    </citation>
    <scope>NUCLEOTIDE SEQUENCE [LARGE SCALE GENOMIC DNA]</scope>
    <source>
        <strain evidence="1 2">21072</strain>
    </source>
</reference>
<protein>
    <recommendedName>
        <fullName evidence="3">Major capsid protein</fullName>
    </recommendedName>
</protein>
<dbReference type="Proteomes" id="UP000027327">
    <property type="component" value="Unassembled WGS sequence"/>
</dbReference>
<dbReference type="PATRIC" id="fig|1310697.3.peg.196"/>
<dbReference type="EMBL" id="JMOD01000002">
    <property type="protein sequence ID" value="KCY22990.1"/>
    <property type="molecule type" value="Genomic_DNA"/>
</dbReference>
<name>A0A062IT51_ACIBA</name>
<sequence>MNQNQITSAFIQQFHDTFDLATQQMESRLLKTITNRGRIQGASFTINDLGTVEMEDYARFSDTTWQIPAAGVRTAIMSDKKLFIPIEHSDVPKLKASPQDKYAKLWLAARERKVDDVIYKAILGSISRKTVDDAGDEQTSIVSLPSSQIILAGGAGFTKQKLVKAKSIFRDNECDEENGEEITILYNSTMLEQILLDTTLTSADFMAVKMLQEGSLSKKWLGINWVPYNKLDNGAGGATERRTVMYTKTSTHYGDAPIAQFKINERPDKNNIMQMGGVQSMAAGRANEDKVVAIDFLI</sequence>
<accession>A0A062IT51</accession>
<organism evidence="1 2">
    <name type="scientific">Acinetobacter baumannii 21072</name>
    <dbReference type="NCBI Taxonomy" id="1310697"/>
    <lineage>
        <taxon>Bacteria</taxon>
        <taxon>Pseudomonadati</taxon>
        <taxon>Pseudomonadota</taxon>
        <taxon>Gammaproteobacteria</taxon>
        <taxon>Moraxellales</taxon>
        <taxon>Moraxellaceae</taxon>
        <taxon>Acinetobacter</taxon>
        <taxon>Acinetobacter calcoaceticus/baumannii complex</taxon>
    </lineage>
</organism>
<evidence type="ECO:0000313" key="2">
    <source>
        <dbReference type="Proteomes" id="UP000027327"/>
    </source>
</evidence>
<evidence type="ECO:0000313" key="1">
    <source>
        <dbReference type="EMBL" id="KCY22990.1"/>
    </source>
</evidence>
<dbReference type="Pfam" id="PF19821">
    <property type="entry name" value="Phage_capsid_2"/>
    <property type="match status" value="1"/>
</dbReference>
<comment type="caution">
    <text evidence="1">The sequence shown here is derived from an EMBL/GenBank/DDBJ whole genome shotgun (WGS) entry which is preliminary data.</text>
</comment>